<comment type="similarity">
    <text evidence="1">Belongs to the carbon-nitrogen hydrolase superfamily. NIT1/NIT2 family.</text>
</comment>
<gene>
    <name evidence="4" type="ORF">H8S62_11390</name>
</gene>
<evidence type="ECO:0000313" key="5">
    <source>
        <dbReference type="Proteomes" id="UP000607645"/>
    </source>
</evidence>
<dbReference type="CDD" id="cd07197">
    <property type="entry name" value="nitrilase"/>
    <property type="match status" value="1"/>
</dbReference>
<dbReference type="Pfam" id="PF00795">
    <property type="entry name" value="CN_hydrolase"/>
    <property type="match status" value="1"/>
</dbReference>
<dbReference type="InterPro" id="IPR001110">
    <property type="entry name" value="UPF0012_CS"/>
</dbReference>
<dbReference type="GO" id="GO:0016811">
    <property type="term" value="F:hydrolase activity, acting on carbon-nitrogen (but not peptide) bonds, in linear amides"/>
    <property type="evidence" value="ECO:0007669"/>
    <property type="project" value="TreeGrafter"/>
</dbReference>
<dbReference type="PROSITE" id="PS01227">
    <property type="entry name" value="UPF0012"/>
    <property type="match status" value="1"/>
</dbReference>
<reference evidence="4" key="1">
    <citation type="submission" date="2020-08" db="EMBL/GenBank/DDBJ databases">
        <title>Genome public.</title>
        <authorList>
            <person name="Liu C."/>
            <person name="Sun Q."/>
        </authorList>
    </citation>
    <scope>NUCLEOTIDE SEQUENCE</scope>
    <source>
        <strain evidence="4">NSJ-52</strain>
    </source>
</reference>
<dbReference type="EMBL" id="JACOPQ010000008">
    <property type="protein sequence ID" value="MBC5737607.1"/>
    <property type="molecule type" value="Genomic_DNA"/>
</dbReference>
<proteinExistence type="inferred from homology"/>
<dbReference type="PROSITE" id="PS50263">
    <property type="entry name" value="CN_HYDROLASE"/>
    <property type="match status" value="1"/>
</dbReference>
<dbReference type="InterPro" id="IPR036526">
    <property type="entry name" value="C-N_Hydrolase_sf"/>
</dbReference>
<keyword evidence="2 4" id="KW-0378">Hydrolase</keyword>
<dbReference type="AlphaFoldDB" id="A0A8J6JLT2"/>
<dbReference type="PANTHER" id="PTHR43674:SF16">
    <property type="entry name" value="CARBON-NITROGEN FAMILY, PUTATIVE (AFU_ORTHOLOGUE AFUA_5G02350)-RELATED"/>
    <property type="match status" value="1"/>
</dbReference>
<dbReference type="Gene3D" id="3.60.110.10">
    <property type="entry name" value="Carbon-nitrogen hydrolase"/>
    <property type="match status" value="1"/>
</dbReference>
<dbReference type="Proteomes" id="UP000607645">
    <property type="component" value="Unassembled WGS sequence"/>
</dbReference>
<evidence type="ECO:0000256" key="1">
    <source>
        <dbReference type="ARBA" id="ARBA00010613"/>
    </source>
</evidence>
<keyword evidence="5" id="KW-1185">Reference proteome</keyword>
<accession>A0A8J6JLT2</accession>
<comment type="caution">
    <text evidence="4">The sequence shown here is derived from an EMBL/GenBank/DDBJ whole genome shotgun (WGS) entry which is preliminary data.</text>
</comment>
<name>A0A8J6JLT2_9FIRM</name>
<evidence type="ECO:0000313" key="4">
    <source>
        <dbReference type="EMBL" id="MBC5737607.1"/>
    </source>
</evidence>
<dbReference type="InterPro" id="IPR003010">
    <property type="entry name" value="C-N_Hydrolase"/>
</dbReference>
<dbReference type="SUPFAM" id="SSF56317">
    <property type="entry name" value="Carbon-nitrogen hydrolase"/>
    <property type="match status" value="1"/>
</dbReference>
<dbReference type="RefSeq" id="WP_173023530.1">
    <property type="nucleotide sequence ID" value="NZ_JACOPQ010000008.1"/>
</dbReference>
<dbReference type="PANTHER" id="PTHR43674">
    <property type="entry name" value="NITRILASE C965.09-RELATED"/>
    <property type="match status" value="1"/>
</dbReference>
<evidence type="ECO:0000256" key="2">
    <source>
        <dbReference type="ARBA" id="ARBA00022801"/>
    </source>
</evidence>
<organism evidence="4 5">
    <name type="scientific">Lawsonibacter faecis</name>
    <dbReference type="NCBI Taxonomy" id="2763052"/>
    <lineage>
        <taxon>Bacteria</taxon>
        <taxon>Bacillati</taxon>
        <taxon>Bacillota</taxon>
        <taxon>Clostridia</taxon>
        <taxon>Eubacteriales</taxon>
        <taxon>Oscillospiraceae</taxon>
        <taxon>Lawsonibacter</taxon>
    </lineage>
</organism>
<sequence length="278" mass="30517">MLNSVKVAAAQFDVHILDKAYNLDKMEEMSRRAKMLYGADLVAFPEASLAGYCFESREEALSAAEAFDGPSVRRMSRLSGALGMTIVFGTAETAGDRLYNSAVCCLPDGQVRCYRKTHLPLLGLDRFADPGDALCVVNAPFGKLGLLVCYDLRFPEPMREEALRGAELVVHITNLPPAGNAYPDFFSRARACENRVFLLSSNRIGTERGFQFIGRSQILDPTGAVLAELTDCEGIIAADINLRQAGEKDIIVRPGVHEMHLFRDRRPELYGNIGAAIL</sequence>
<evidence type="ECO:0000259" key="3">
    <source>
        <dbReference type="PROSITE" id="PS50263"/>
    </source>
</evidence>
<feature type="domain" description="CN hydrolase" evidence="3">
    <location>
        <begin position="5"/>
        <end position="242"/>
    </location>
</feature>
<dbReference type="InterPro" id="IPR050345">
    <property type="entry name" value="Aliph_Amidase/BUP"/>
</dbReference>
<protein>
    <submittedName>
        <fullName evidence="4">Carbon-nitrogen hydrolase family protein</fullName>
    </submittedName>
</protein>